<evidence type="ECO:0000313" key="5">
    <source>
        <dbReference type="Proteomes" id="UP000198654"/>
    </source>
</evidence>
<dbReference type="EMBL" id="FNGI01000003">
    <property type="protein sequence ID" value="SDL35881.1"/>
    <property type="molecule type" value="Genomic_DNA"/>
</dbReference>
<evidence type="ECO:0000256" key="1">
    <source>
        <dbReference type="ARBA" id="ARBA00022737"/>
    </source>
</evidence>
<dbReference type="PROSITE" id="PS50005">
    <property type="entry name" value="TPR"/>
    <property type="match status" value="3"/>
</dbReference>
<dbReference type="AlphaFoldDB" id="A0A1G9JET6"/>
<feature type="repeat" description="TPR" evidence="3">
    <location>
        <begin position="148"/>
        <end position="181"/>
    </location>
</feature>
<sequence>MIRQCRSSSPLLVCVVMLGALWLSGCVSTTLEGPVTTTDSEQAVALNVRMGIEYMEQGNLVRAHDKLDKALAIDPGNPDALQTRALIYQLQGENELADKLFERALSAAPDFTRARNNYAAFLYSQGRIAEACDQLERASRNIDYDDRAQLFTNLGLCQRELGNLEAARKSLQRAQDINPRSARSYYTLAEINYAQGNNERAWEQLQSYIRLAGANSASLRLAEKIANARGDAASAAFYSRQLNGSKGAP</sequence>
<dbReference type="SMART" id="SM00028">
    <property type="entry name" value="TPR"/>
    <property type="match status" value="5"/>
</dbReference>
<dbReference type="NCBIfam" id="TIGR02521">
    <property type="entry name" value="type_IV_pilW"/>
    <property type="match status" value="1"/>
</dbReference>
<reference evidence="4 5" key="1">
    <citation type="submission" date="2016-10" db="EMBL/GenBank/DDBJ databases">
        <authorList>
            <person name="de Groot N.N."/>
        </authorList>
    </citation>
    <scope>NUCLEOTIDE SEQUENCE [LARGE SCALE GENOMIC DNA]</scope>
    <source>
        <strain evidence="4 5">DSM 14789</strain>
    </source>
</reference>
<dbReference type="InterPro" id="IPR050498">
    <property type="entry name" value="Ycf3"/>
</dbReference>
<dbReference type="InterPro" id="IPR019734">
    <property type="entry name" value="TPR_rpt"/>
</dbReference>
<proteinExistence type="predicted"/>
<feature type="repeat" description="TPR" evidence="3">
    <location>
        <begin position="78"/>
        <end position="111"/>
    </location>
</feature>
<evidence type="ECO:0000256" key="3">
    <source>
        <dbReference type="PROSITE-ProRule" id="PRU00339"/>
    </source>
</evidence>
<evidence type="ECO:0000313" key="4">
    <source>
        <dbReference type="EMBL" id="SDL35881.1"/>
    </source>
</evidence>
<dbReference type="Proteomes" id="UP000198654">
    <property type="component" value="Unassembled WGS sequence"/>
</dbReference>
<dbReference type="RefSeq" id="WP_089726998.1">
    <property type="nucleotide sequence ID" value="NZ_FNGI01000003.1"/>
</dbReference>
<dbReference type="PANTHER" id="PTHR44858:SF1">
    <property type="entry name" value="UDP-N-ACETYLGLUCOSAMINE--PEPTIDE N-ACETYLGLUCOSAMINYLTRANSFERASE SPINDLY-RELATED"/>
    <property type="match status" value="1"/>
</dbReference>
<dbReference type="PROSITE" id="PS51257">
    <property type="entry name" value="PROKAR_LIPOPROTEIN"/>
    <property type="match status" value="1"/>
</dbReference>
<dbReference type="Pfam" id="PF13431">
    <property type="entry name" value="TPR_17"/>
    <property type="match status" value="1"/>
</dbReference>
<dbReference type="GO" id="GO:0009279">
    <property type="term" value="C:cell outer membrane"/>
    <property type="evidence" value="ECO:0007669"/>
    <property type="project" value="TreeGrafter"/>
</dbReference>
<dbReference type="OrthoDB" id="129043at2"/>
<name>A0A1G9JET6_9GAMM</name>
<keyword evidence="2 3" id="KW-0802">TPR repeat</keyword>
<dbReference type="Gene3D" id="1.25.40.10">
    <property type="entry name" value="Tetratricopeptide repeat domain"/>
    <property type="match status" value="1"/>
</dbReference>
<organism evidence="4 5">
    <name type="scientific">Modicisalibacter muralis</name>
    <dbReference type="NCBI Taxonomy" id="119000"/>
    <lineage>
        <taxon>Bacteria</taxon>
        <taxon>Pseudomonadati</taxon>
        <taxon>Pseudomonadota</taxon>
        <taxon>Gammaproteobacteria</taxon>
        <taxon>Oceanospirillales</taxon>
        <taxon>Halomonadaceae</taxon>
        <taxon>Modicisalibacter</taxon>
    </lineage>
</organism>
<dbReference type="InterPro" id="IPR013360">
    <property type="entry name" value="Pilus_4_PilW"/>
</dbReference>
<dbReference type="Pfam" id="PF13424">
    <property type="entry name" value="TPR_12"/>
    <property type="match status" value="1"/>
</dbReference>
<keyword evidence="1" id="KW-0677">Repeat</keyword>
<dbReference type="PANTHER" id="PTHR44858">
    <property type="entry name" value="TETRATRICOPEPTIDE REPEAT PROTEIN 6"/>
    <property type="match status" value="1"/>
</dbReference>
<dbReference type="InterPro" id="IPR011990">
    <property type="entry name" value="TPR-like_helical_dom_sf"/>
</dbReference>
<evidence type="ECO:0000256" key="2">
    <source>
        <dbReference type="ARBA" id="ARBA00022803"/>
    </source>
</evidence>
<keyword evidence="5" id="KW-1185">Reference proteome</keyword>
<protein>
    <submittedName>
        <fullName evidence="4">Type IV pilus assembly protein PilF</fullName>
    </submittedName>
</protein>
<gene>
    <name evidence="4" type="ORF">SAMN05661010_01430</name>
</gene>
<feature type="repeat" description="TPR" evidence="3">
    <location>
        <begin position="44"/>
        <end position="77"/>
    </location>
</feature>
<dbReference type="STRING" id="119000.SAMN05661010_01430"/>
<dbReference type="SUPFAM" id="SSF48452">
    <property type="entry name" value="TPR-like"/>
    <property type="match status" value="1"/>
</dbReference>
<dbReference type="GO" id="GO:0046813">
    <property type="term" value="P:receptor-mediated virion attachment to host cell"/>
    <property type="evidence" value="ECO:0007669"/>
    <property type="project" value="TreeGrafter"/>
</dbReference>
<accession>A0A1G9JET6</accession>